<proteinExistence type="predicted"/>
<protein>
    <recommendedName>
        <fullName evidence="1">DDE-1 domain-containing protein</fullName>
    </recommendedName>
</protein>
<reference evidence="2 3" key="1">
    <citation type="journal article" date="2018" name="Nat. Ecol. Evol.">
        <title>Pezizomycetes genomes reveal the molecular basis of ectomycorrhizal truffle lifestyle.</title>
        <authorList>
            <person name="Murat C."/>
            <person name="Payen T."/>
            <person name="Noel B."/>
            <person name="Kuo A."/>
            <person name="Morin E."/>
            <person name="Chen J."/>
            <person name="Kohler A."/>
            <person name="Krizsan K."/>
            <person name="Balestrini R."/>
            <person name="Da Silva C."/>
            <person name="Montanini B."/>
            <person name="Hainaut M."/>
            <person name="Levati E."/>
            <person name="Barry K.W."/>
            <person name="Belfiori B."/>
            <person name="Cichocki N."/>
            <person name="Clum A."/>
            <person name="Dockter R.B."/>
            <person name="Fauchery L."/>
            <person name="Guy J."/>
            <person name="Iotti M."/>
            <person name="Le Tacon F."/>
            <person name="Lindquist E.A."/>
            <person name="Lipzen A."/>
            <person name="Malagnac F."/>
            <person name="Mello A."/>
            <person name="Molinier V."/>
            <person name="Miyauchi S."/>
            <person name="Poulain J."/>
            <person name="Riccioni C."/>
            <person name="Rubini A."/>
            <person name="Sitrit Y."/>
            <person name="Splivallo R."/>
            <person name="Traeger S."/>
            <person name="Wang M."/>
            <person name="Zifcakova L."/>
            <person name="Wipf D."/>
            <person name="Zambonelli A."/>
            <person name="Paolocci F."/>
            <person name="Nowrousian M."/>
            <person name="Ottonello S."/>
            <person name="Baldrian P."/>
            <person name="Spatafora J.W."/>
            <person name="Henrissat B."/>
            <person name="Nagy L.G."/>
            <person name="Aury J.M."/>
            <person name="Wincker P."/>
            <person name="Grigoriev I.V."/>
            <person name="Bonfante P."/>
            <person name="Martin F.M."/>
        </authorList>
    </citation>
    <scope>NUCLEOTIDE SEQUENCE [LARGE SCALE GENOMIC DNA]</scope>
    <source>
        <strain evidence="2 3">120613-1</strain>
    </source>
</reference>
<dbReference type="InterPro" id="IPR004875">
    <property type="entry name" value="DDE_SF_endonuclease_dom"/>
</dbReference>
<feature type="domain" description="DDE-1" evidence="1">
    <location>
        <begin position="2"/>
        <end position="55"/>
    </location>
</feature>
<organism evidence="2 3">
    <name type="scientific">Choiromyces venosus 120613-1</name>
    <dbReference type="NCBI Taxonomy" id="1336337"/>
    <lineage>
        <taxon>Eukaryota</taxon>
        <taxon>Fungi</taxon>
        <taxon>Dikarya</taxon>
        <taxon>Ascomycota</taxon>
        <taxon>Pezizomycotina</taxon>
        <taxon>Pezizomycetes</taxon>
        <taxon>Pezizales</taxon>
        <taxon>Tuberaceae</taxon>
        <taxon>Choiromyces</taxon>
    </lineage>
</organism>
<dbReference type="GO" id="GO:0003676">
    <property type="term" value="F:nucleic acid binding"/>
    <property type="evidence" value="ECO:0007669"/>
    <property type="project" value="InterPro"/>
</dbReference>
<dbReference type="Proteomes" id="UP000276215">
    <property type="component" value="Unassembled WGS sequence"/>
</dbReference>
<gene>
    <name evidence="2" type="ORF">L873DRAFT_1820265</name>
</gene>
<dbReference type="Pfam" id="PF03184">
    <property type="entry name" value="DDE_1"/>
    <property type="match status" value="1"/>
</dbReference>
<sequence>MLLVLDLFGAHKTEEVLDTFSANDIVVSMIPGGCNSLVQSRDVSINQPFKDILRVSRLTFR</sequence>
<dbReference type="OrthoDB" id="5427804at2759"/>
<evidence type="ECO:0000313" key="3">
    <source>
        <dbReference type="Proteomes" id="UP000276215"/>
    </source>
</evidence>
<accession>A0A3N4IXP6</accession>
<evidence type="ECO:0000313" key="2">
    <source>
        <dbReference type="EMBL" id="RPA90962.1"/>
    </source>
</evidence>
<keyword evidence="3" id="KW-1185">Reference proteome</keyword>
<dbReference type="EMBL" id="ML120509">
    <property type="protein sequence ID" value="RPA90962.1"/>
    <property type="molecule type" value="Genomic_DNA"/>
</dbReference>
<dbReference type="AlphaFoldDB" id="A0A3N4IXP6"/>
<name>A0A3N4IXP6_9PEZI</name>
<evidence type="ECO:0000259" key="1">
    <source>
        <dbReference type="Pfam" id="PF03184"/>
    </source>
</evidence>